<evidence type="ECO:0000313" key="9">
    <source>
        <dbReference type="Proteomes" id="UP000179157"/>
    </source>
</evidence>
<dbReference type="GO" id="GO:0006353">
    <property type="term" value="P:DNA-templated transcription termination"/>
    <property type="evidence" value="ECO:0007669"/>
    <property type="project" value="UniProtKB-UniRule"/>
</dbReference>
<proteinExistence type="inferred from homology"/>
<keyword evidence="3 6" id="KW-0694">RNA-binding</keyword>
<dbReference type="HAMAP" id="MF_00073">
    <property type="entry name" value="NusB"/>
    <property type="match status" value="1"/>
</dbReference>
<comment type="caution">
    <text evidence="8">The sequence shown here is derived from an EMBL/GenBank/DDBJ whole genome shotgun (WGS) entry which is preliminary data.</text>
</comment>
<dbReference type="GO" id="GO:0031564">
    <property type="term" value="P:transcription antitermination"/>
    <property type="evidence" value="ECO:0007669"/>
    <property type="project" value="UniProtKB-KW"/>
</dbReference>
<evidence type="ECO:0000256" key="4">
    <source>
        <dbReference type="ARBA" id="ARBA00023015"/>
    </source>
</evidence>
<sequence length="125" mass="14700">MKRRQARELILKILFQKDFVTHTEGLDNVRDPYARAVLIGIQAHQDEIDRRIQERAQGWRLERLHSVDRNVLRLAIYELLYRDDVPPEVIIDEAVELAKKYGTEKSPAFINGILDRILKEERAPL</sequence>
<dbReference type="AlphaFoldDB" id="A0A1F5URT2"/>
<gene>
    <name evidence="6" type="primary">nusB</name>
    <name evidence="8" type="ORF">A2Z21_10435</name>
</gene>
<evidence type="ECO:0000256" key="3">
    <source>
        <dbReference type="ARBA" id="ARBA00022884"/>
    </source>
</evidence>
<keyword evidence="5 6" id="KW-0804">Transcription</keyword>
<protein>
    <recommendedName>
        <fullName evidence="6">Transcription antitermination protein NusB</fullName>
    </recommendedName>
    <alternativeName>
        <fullName evidence="6">Antitermination factor NusB</fullName>
    </alternativeName>
</protein>
<dbReference type="EMBL" id="MFGX01000094">
    <property type="protein sequence ID" value="OGF53855.1"/>
    <property type="molecule type" value="Genomic_DNA"/>
</dbReference>
<accession>A0A1F5URT2</accession>
<dbReference type="SUPFAM" id="SSF48013">
    <property type="entry name" value="NusB-like"/>
    <property type="match status" value="1"/>
</dbReference>
<feature type="domain" description="NusB/RsmB/TIM44" evidence="7">
    <location>
        <begin position="5"/>
        <end position="119"/>
    </location>
</feature>
<evidence type="ECO:0000256" key="2">
    <source>
        <dbReference type="ARBA" id="ARBA00022814"/>
    </source>
</evidence>
<dbReference type="InterPro" id="IPR011605">
    <property type="entry name" value="NusB_fam"/>
</dbReference>
<dbReference type="PANTHER" id="PTHR11078">
    <property type="entry name" value="N UTILIZATION SUBSTANCE PROTEIN B-RELATED"/>
    <property type="match status" value="1"/>
</dbReference>
<dbReference type="Gene3D" id="1.10.940.10">
    <property type="entry name" value="NusB-like"/>
    <property type="match status" value="1"/>
</dbReference>
<evidence type="ECO:0000256" key="6">
    <source>
        <dbReference type="HAMAP-Rule" id="MF_00073"/>
    </source>
</evidence>
<comment type="function">
    <text evidence="6">Involved in transcription antitermination. Required for transcription of ribosomal RNA (rRNA) genes. Binds specifically to the boxA antiterminator sequence of the ribosomal RNA (rrn) operons.</text>
</comment>
<dbReference type="NCBIfam" id="TIGR01951">
    <property type="entry name" value="nusB"/>
    <property type="match status" value="1"/>
</dbReference>
<dbReference type="InterPro" id="IPR006027">
    <property type="entry name" value="NusB_RsmB_TIM44"/>
</dbReference>
<keyword evidence="2 6" id="KW-0889">Transcription antitermination</keyword>
<dbReference type="InterPro" id="IPR035926">
    <property type="entry name" value="NusB-like_sf"/>
</dbReference>
<dbReference type="GO" id="GO:0005829">
    <property type="term" value="C:cytosol"/>
    <property type="evidence" value="ECO:0007669"/>
    <property type="project" value="TreeGrafter"/>
</dbReference>
<evidence type="ECO:0000313" key="8">
    <source>
        <dbReference type="EMBL" id="OGF53855.1"/>
    </source>
</evidence>
<organism evidence="8 9">
    <name type="scientific">Fraserbacteria sp. (strain RBG_16_55_9)</name>
    <dbReference type="NCBI Taxonomy" id="1817864"/>
    <lineage>
        <taxon>Bacteria</taxon>
        <taxon>Candidatus Fraseribacteriota</taxon>
    </lineage>
</organism>
<keyword evidence="4 6" id="KW-0805">Transcription regulation</keyword>
<dbReference type="PANTHER" id="PTHR11078:SF3">
    <property type="entry name" value="ANTITERMINATION NUSB DOMAIN-CONTAINING PROTEIN"/>
    <property type="match status" value="1"/>
</dbReference>
<evidence type="ECO:0000256" key="5">
    <source>
        <dbReference type="ARBA" id="ARBA00023163"/>
    </source>
</evidence>
<dbReference type="STRING" id="1817864.A2Z21_10435"/>
<reference evidence="8 9" key="1">
    <citation type="journal article" date="2016" name="Nat. Commun.">
        <title>Thousands of microbial genomes shed light on interconnected biogeochemical processes in an aquifer system.</title>
        <authorList>
            <person name="Anantharaman K."/>
            <person name="Brown C.T."/>
            <person name="Hug L.A."/>
            <person name="Sharon I."/>
            <person name="Castelle C.J."/>
            <person name="Probst A.J."/>
            <person name="Thomas B.C."/>
            <person name="Singh A."/>
            <person name="Wilkins M.J."/>
            <person name="Karaoz U."/>
            <person name="Brodie E.L."/>
            <person name="Williams K.H."/>
            <person name="Hubbard S.S."/>
            <person name="Banfield J.F."/>
        </authorList>
    </citation>
    <scope>NUCLEOTIDE SEQUENCE [LARGE SCALE GENOMIC DNA]</scope>
    <source>
        <strain evidence="9">RBG_16_55_9</strain>
    </source>
</reference>
<dbReference type="GO" id="GO:0003723">
    <property type="term" value="F:RNA binding"/>
    <property type="evidence" value="ECO:0007669"/>
    <property type="project" value="UniProtKB-UniRule"/>
</dbReference>
<evidence type="ECO:0000259" key="7">
    <source>
        <dbReference type="Pfam" id="PF01029"/>
    </source>
</evidence>
<dbReference type="Proteomes" id="UP000179157">
    <property type="component" value="Unassembled WGS sequence"/>
</dbReference>
<comment type="similarity">
    <text evidence="1 6">Belongs to the NusB family.</text>
</comment>
<evidence type="ECO:0000256" key="1">
    <source>
        <dbReference type="ARBA" id="ARBA00005952"/>
    </source>
</evidence>
<name>A0A1F5URT2_FRAXR</name>
<dbReference type="Pfam" id="PF01029">
    <property type="entry name" value="NusB"/>
    <property type="match status" value="1"/>
</dbReference>